<dbReference type="GO" id="GO:0005886">
    <property type="term" value="C:plasma membrane"/>
    <property type="evidence" value="ECO:0007669"/>
    <property type="project" value="UniProtKB-SubCell"/>
</dbReference>
<evidence type="ECO:0000256" key="3">
    <source>
        <dbReference type="ARBA" id="ARBA00022692"/>
    </source>
</evidence>
<feature type="transmembrane region" description="Helical" evidence="6">
    <location>
        <begin position="134"/>
        <end position="151"/>
    </location>
</feature>
<dbReference type="PANTHER" id="PTHR43652:SF2">
    <property type="entry name" value="BASIC AMINO ACID ANTIPORTER YFCC-RELATED"/>
    <property type="match status" value="1"/>
</dbReference>
<keyword evidence="4 6" id="KW-1133">Transmembrane helix</keyword>
<evidence type="ECO:0000256" key="5">
    <source>
        <dbReference type="ARBA" id="ARBA00023136"/>
    </source>
</evidence>
<feature type="transmembrane region" description="Helical" evidence="6">
    <location>
        <begin position="377"/>
        <end position="401"/>
    </location>
</feature>
<dbReference type="AlphaFoldDB" id="A0A376L8H8"/>
<name>A0A376L8H8_ECOLX</name>
<gene>
    <name evidence="7" type="ORF">NCTC7928_01064</name>
</gene>
<keyword evidence="3 6" id="KW-0812">Transmembrane</keyword>
<evidence type="ECO:0000256" key="1">
    <source>
        <dbReference type="ARBA" id="ARBA00004651"/>
    </source>
</evidence>
<feature type="transmembrane region" description="Helical" evidence="6">
    <location>
        <begin position="273"/>
        <end position="294"/>
    </location>
</feature>
<dbReference type="Pfam" id="PF03606">
    <property type="entry name" value="DcuC"/>
    <property type="match status" value="1"/>
</dbReference>
<dbReference type="EMBL" id="UGAB01000002">
    <property type="protein sequence ID" value="STF40506.1"/>
    <property type="molecule type" value="Genomic_DNA"/>
</dbReference>
<organism evidence="7 8">
    <name type="scientific">Escherichia coli</name>
    <dbReference type="NCBI Taxonomy" id="562"/>
    <lineage>
        <taxon>Bacteria</taxon>
        <taxon>Pseudomonadati</taxon>
        <taxon>Pseudomonadota</taxon>
        <taxon>Gammaproteobacteria</taxon>
        <taxon>Enterobacterales</taxon>
        <taxon>Enterobacteriaceae</taxon>
        <taxon>Escherichia</taxon>
    </lineage>
</organism>
<comment type="subcellular location">
    <subcellularLocation>
        <location evidence="1">Cell membrane</location>
        <topology evidence="1">Multi-pass membrane protein</topology>
    </subcellularLocation>
</comment>
<dbReference type="NCBIfam" id="NF008611">
    <property type="entry name" value="PRK11588.1"/>
    <property type="match status" value="1"/>
</dbReference>
<dbReference type="InterPro" id="IPR018385">
    <property type="entry name" value="C4_dicarb_anaerob_car-like"/>
</dbReference>
<evidence type="ECO:0000256" key="2">
    <source>
        <dbReference type="ARBA" id="ARBA00022475"/>
    </source>
</evidence>
<feature type="transmembrane region" description="Helical" evidence="6">
    <location>
        <begin position="300"/>
        <end position="318"/>
    </location>
</feature>
<sequence>MPDTLVIIFFVAILTSLATWVVPVGMFDSQEVQYQVDGQTKTRKVVDPHSFRILTNEAGEPEYHRVQLFTTGDERPGLMNFPFEGLTSGSKYGTAVGIIMFMLVIGGAFGIVMRTGTIDNGILALIRHTRGNEILFIPALFILFSLGGAVFGMGEEAVAFAIIIAPLMVRLGYDSITTVLVTYIATQIGFASSWMNPFCVVVAQGIAGVPVLSGSGLRIVVWVIATLIGLIFTMVYASRVKKNPLLSRVHESDRFFREKQADVEQRPFTFGDWLVLIVLTAVMVWVIWGVIVNAWFIPEIASQFFTMGLVIGIIGVVFRLNGMTVNTMASSFTEGARMMIAPALLVGFAKGILLLVGNGEAGDASVLNTILNSIANAISGLDNAVAAWFMLLFQAVFNFFVTSGSGQAALTMPLLAPLGDLVGVNRQVTVLAFQFGDGFSHIIYPTSASLMATLGVCRVDFRNWAEGGRDPAWTAVYYVQRRGDRRSVDGLPLKMLRAAIAALFSFCRFSFYGFIFGIALHPQRQRFQRVWSELIAACGDFFRRQPANFTDFIFL</sequence>
<feature type="transmembrane region" description="Helical" evidence="6">
    <location>
        <begin position="219"/>
        <end position="238"/>
    </location>
</feature>
<proteinExistence type="predicted"/>
<feature type="transmembrane region" description="Helical" evidence="6">
    <location>
        <begin position="339"/>
        <end position="357"/>
    </location>
</feature>
<evidence type="ECO:0000313" key="7">
    <source>
        <dbReference type="EMBL" id="STF40506.1"/>
    </source>
</evidence>
<keyword evidence="2" id="KW-1003">Cell membrane</keyword>
<accession>A0A376L8H8</accession>
<dbReference type="InterPro" id="IPR051679">
    <property type="entry name" value="DASS-Related_Transporters"/>
</dbReference>
<keyword evidence="5 6" id="KW-0472">Membrane</keyword>
<evidence type="ECO:0000256" key="6">
    <source>
        <dbReference type="SAM" id="Phobius"/>
    </source>
</evidence>
<evidence type="ECO:0000256" key="4">
    <source>
        <dbReference type="ARBA" id="ARBA00022989"/>
    </source>
</evidence>
<evidence type="ECO:0000313" key="8">
    <source>
        <dbReference type="Proteomes" id="UP000254877"/>
    </source>
</evidence>
<dbReference type="PANTHER" id="PTHR43652">
    <property type="entry name" value="BASIC AMINO ACID ANTIPORTER YFCC-RELATED"/>
    <property type="match status" value="1"/>
</dbReference>
<reference evidence="7 8" key="1">
    <citation type="submission" date="2018-06" db="EMBL/GenBank/DDBJ databases">
        <authorList>
            <consortium name="Pathogen Informatics"/>
            <person name="Doyle S."/>
        </authorList>
    </citation>
    <scope>NUCLEOTIDE SEQUENCE [LARGE SCALE GENOMIC DNA]</scope>
    <source>
        <strain evidence="7 8">NCTC7928</strain>
    </source>
</reference>
<feature type="transmembrane region" description="Helical" evidence="6">
    <location>
        <begin position="180"/>
        <end position="207"/>
    </location>
</feature>
<feature type="transmembrane region" description="Helical" evidence="6">
    <location>
        <begin position="92"/>
        <end position="113"/>
    </location>
</feature>
<feature type="transmembrane region" description="Helical" evidence="6">
    <location>
        <begin position="495"/>
        <end position="520"/>
    </location>
</feature>
<dbReference type="Proteomes" id="UP000254877">
    <property type="component" value="Unassembled WGS sequence"/>
</dbReference>
<protein>
    <submittedName>
        <fullName evidence="7">Putative C4-dicarboxylate anaerobic transporter</fullName>
    </submittedName>
</protein>